<evidence type="ECO:0000256" key="3">
    <source>
        <dbReference type="ARBA" id="ARBA00023274"/>
    </source>
</evidence>
<dbReference type="FunFam" id="1.10.10.10:FF:000449">
    <property type="entry name" value="30S ribosomal protein S19e"/>
    <property type="match status" value="1"/>
</dbReference>
<evidence type="ECO:0000256" key="2">
    <source>
        <dbReference type="ARBA" id="ARBA00022980"/>
    </source>
</evidence>
<dbReference type="Gene3D" id="1.10.10.10">
    <property type="entry name" value="Winged helix-like DNA-binding domain superfamily/Winged helix DNA-binding domain"/>
    <property type="match status" value="1"/>
</dbReference>
<sequence>MAKVYDVPADELIAKLAEQLKDDKKIVPPAWSAFVKTGSHATRIPQNKDWWYERCASLLRKIYLHGPLGVADLKVAYGGRKKVGYNLAHHRDAGGAIIRKALQQLEASGYIVKVQGKGRLISSEGMKKMDRLATEIHRELIKAAPQLQRYA</sequence>
<dbReference type="InterPro" id="IPR027548">
    <property type="entry name" value="Ribosomal_eS19_archaeal"/>
</dbReference>
<dbReference type="NCBIfam" id="NF006811">
    <property type="entry name" value="PRK09333.1"/>
    <property type="match status" value="1"/>
</dbReference>
<dbReference type="HAMAP" id="MF_01474">
    <property type="entry name" value="Ribosomal_eS19"/>
    <property type="match status" value="1"/>
</dbReference>
<dbReference type="PANTHER" id="PTHR11710">
    <property type="entry name" value="40S RIBOSOMAL PROTEIN S19"/>
    <property type="match status" value="1"/>
</dbReference>
<dbReference type="GO" id="GO:0003723">
    <property type="term" value="F:RNA binding"/>
    <property type="evidence" value="ECO:0007669"/>
    <property type="project" value="TreeGrafter"/>
</dbReference>
<dbReference type="InterPro" id="IPR036388">
    <property type="entry name" value="WH-like_DNA-bd_sf"/>
</dbReference>
<dbReference type="SUPFAM" id="SSF46785">
    <property type="entry name" value="Winged helix' DNA-binding domain"/>
    <property type="match status" value="1"/>
</dbReference>
<dbReference type="AlphaFoldDB" id="E0A1F9"/>
<evidence type="ECO:0000313" key="5">
    <source>
        <dbReference type="EMBL" id="ADK26015.1"/>
    </source>
</evidence>
<dbReference type="EMBL" id="HM230017">
    <property type="protein sequence ID" value="ADK26015.1"/>
    <property type="molecule type" value="Genomic_DNA"/>
</dbReference>
<dbReference type="OMA" id="WAPFVKT"/>
<keyword evidence="2" id="KW-0689">Ribosomal protein</keyword>
<protein>
    <recommendedName>
        <fullName evidence="4">Small ribosomal subunit protein eS19</fullName>
    </recommendedName>
</protein>
<accession>E0A1F9</accession>
<comment type="similarity">
    <text evidence="1">Belongs to the eukaryotic ribosomal protein eS19 family.</text>
</comment>
<evidence type="ECO:0000256" key="4">
    <source>
        <dbReference type="ARBA" id="ARBA00035143"/>
    </source>
</evidence>
<reference evidence="5" key="1">
    <citation type="journal article" date="2010" name="Trends Microbiol.">
        <title>Distinct gene set in two different lineages of ammonia-oxidizing archaea supports the phylum Thaumarchaeota.</title>
        <authorList>
            <person name="Spang A."/>
            <person name="Hatzenpichler R."/>
            <person name="Brochier-Armanet C."/>
            <person name="Rattei T."/>
            <person name="Tischler P."/>
            <person name="Spieck E."/>
            <person name="Streit W."/>
            <person name="Stahl D.A."/>
            <person name="Wagner M."/>
            <person name="Schleper C."/>
        </authorList>
    </citation>
    <scope>NUCLEOTIDE SEQUENCE</scope>
    <source>
        <strain evidence="5">Enrichment culture Ga9.2</strain>
    </source>
</reference>
<keyword evidence="3" id="KW-0687">Ribonucleoprotein</keyword>
<evidence type="ECO:0000256" key="1">
    <source>
        <dbReference type="ARBA" id="ARBA00010014"/>
    </source>
</evidence>
<dbReference type="GO" id="GO:0000028">
    <property type="term" value="P:ribosomal small subunit assembly"/>
    <property type="evidence" value="ECO:0007669"/>
    <property type="project" value="TreeGrafter"/>
</dbReference>
<dbReference type="InterPro" id="IPR036390">
    <property type="entry name" value="WH_DNA-bd_sf"/>
</dbReference>
<dbReference type="PANTHER" id="PTHR11710:SF0">
    <property type="entry name" value="40S RIBOSOMAL PROTEIN S19"/>
    <property type="match status" value="1"/>
</dbReference>
<feature type="non-terminal residue" evidence="5">
    <location>
        <position position="151"/>
    </location>
</feature>
<dbReference type="SMART" id="SM01413">
    <property type="entry name" value="Ribosomal_S19e"/>
    <property type="match status" value="1"/>
</dbReference>
<dbReference type="GO" id="GO:0022627">
    <property type="term" value="C:cytosolic small ribosomal subunit"/>
    <property type="evidence" value="ECO:0007669"/>
    <property type="project" value="TreeGrafter"/>
</dbReference>
<dbReference type="GO" id="GO:0006412">
    <property type="term" value="P:translation"/>
    <property type="evidence" value="ECO:0007669"/>
    <property type="project" value="InterPro"/>
</dbReference>
<proteinExistence type="inferred from homology"/>
<dbReference type="GO" id="GO:0003735">
    <property type="term" value="F:structural constituent of ribosome"/>
    <property type="evidence" value="ECO:0007669"/>
    <property type="project" value="InterPro"/>
</dbReference>
<organism evidence="5">
    <name type="scientific">Candidatus Nitrososphaera gargensis</name>
    <dbReference type="NCBI Taxonomy" id="497727"/>
    <lineage>
        <taxon>Archaea</taxon>
        <taxon>Nitrososphaerota</taxon>
        <taxon>Nitrososphaeria</taxon>
        <taxon>Nitrososphaerales</taxon>
        <taxon>Nitrososphaeraceae</taxon>
        <taxon>Nitrososphaera</taxon>
    </lineage>
</organism>
<dbReference type="Pfam" id="PF01090">
    <property type="entry name" value="Ribosomal_S19e"/>
    <property type="match status" value="1"/>
</dbReference>
<name>E0A1F9_9ARCH</name>
<dbReference type="InterPro" id="IPR001266">
    <property type="entry name" value="Ribosomal_eS19"/>
</dbReference>